<dbReference type="EMBL" id="KK522676">
    <property type="protein sequence ID" value="KFP66999.1"/>
    <property type="molecule type" value="Genomic_DNA"/>
</dbReference>
<accession>A0A091M8W1</accession>
<keyword evidence="2" id="KW-1185">Reference proteome</keyword>
<name>A0A091M8W1_CARIC</name>
<organism evidence="1 2">
    <name type="scientific">Cariama cristata</name>
    <name type="common">Red-legged seriema</name>
    <dbReference type="NCBI Taxonomy" id="54380"/>
    <lineage>
        <taxon>Eukaryota</taxon>
        <taxon>Metazoa</taxon>
        <taxon>Chordata</taxon>
        <taxon>Craniata</taxon>
        <taxon>Vertebrata</taxon>
        <taxon>Euteleostomi</taxon>
        <taxon>Archelosauria</taxon>
        <taxon>Archosauria</taxon>
        <taxon>Dinosauria</taxon>
        <taxon>Saurischia</taxon>
        <taxon>Theropoda</taxon>
        <taxon>Coelurosauria</taxon>
        <taxon>Aves</taxon>
        <taxon>Neognathae</taxon>
        <taxon>Neoaves</taxon>
        <taxon>Telluraves</taxon>
        <taxon>Australaves</taxon>
        <taxon>Cariamiformes</taxon>
        <taxon>Cariamidae</taxon>
        <taxon>Cariama</taxon>
    </lineage>
</organism>
<gene>
    <name evidence="1" type="ORF">N322_13322</name>
</gene>
<protein>
    <submittedName>
        <fullName evidence="1">Uncharacterized protein</fullName>
    </submittedName>
</protein>
<sequence length="58" mass="6534">QHCFQGRCPSIQTPWQCRTLLGDEGLNQDISKHPSQTNLTCSLVKYIIPATSVRVLHL</sequence>
<dbReference type="AlphaFoldDB" id="A0A091M8W1"/>
<proteinExistence type="predicted"/>
<feature type="non-terminal residue" evidence="1">
    <location>
        <position position="1"/>
    </location>
</feature>
<reference evidence="1 2" key="1">
    <citation type="submission" date="2014-04" db="EMBL/GenBank/DDBJ databases">
        <title>Genome evolution of avian class.</title>
        <authorList>
            <person name="Zhang G."/>
            <person name="Li C."/>
        </authorList>
    </citation>
    <scope>NUCLEOTIDE SEQUENCE [LARGE SCALE GENOMIC DNA]</scope>
    <source>
        <strain evidence="1">BGI_N322</strain>
    </source>
</reference>
<evidence type="ECO:0000313" key="1">
    <source>
        <dbReference type="EMBL" id="KFP66999.1"/>
    </source>
</evidence>
<dbReference type="Proteomes" id="UP000054116">
    <property type="component" value="Unassembled WGS sequence"/>
</dbReference>
<feature type="non-terminal residue" evidence="1">
    <location>
        <position position="58"/>
    </location>
</feature>
<evidence type="ECO:0000313" key="2">
    <source>
        <dbReference type="Proteomes" id="UP000054116"/>
    </source>
</evidence>